<comment type="caution">
    <text evidence="2">The sequence shown here is derived from an EMBL/GenBank/DDBJ whole genome shotgun (WGS) entry which is preliminary data.</text>
</comment>
<dbReference type="SUPFAM" id="SSF53850">
    <property type="entry name" value="Periplasmic binding protein-like II"/>
    <property type="match status" value="1"/>
</dbReference>
<accession>A0A0F9GJG2</accession>
<evidence type="ECO:0000313" key="2">
    <source>
        <dbReference type="EMBL" id="KKL63327.1"/>
    </source>
</evidence>
<feature type="domain" description="SsuA/THI5-like" evidence="1">
    <location>
        <begin position="22"/>
        <end position="146"/>
    </location>
</feature>
<reference evidence="2" key="1">
    <citation type="journal article" date="2015" name="Nature">
        <title>Complex archaea that bridge the gap between prokaryotes and eukaryotes.</title>
        <authorList>
            <person name="Spang A."/>
            <person name="Saw J.H."/>
            <person name="Jorgensen S.L."/>
            <person name="Zaremba-Niedzwiedzka K."/>
            <person name="Martijn J."/>
            <person name="Lind A.E."/>
            <person name="van Eijk R."/>
            <person name="Schleper C."/>
            <person name="Guy L."/>
            <person name="Ettema T.J."/>
        </authorList>
    </citation>
    <scope>NUCLEOTIDE SEQUENCE</scope>
</reference>
<dbReference type="AlphaFoldDB" id="A0A0F9GJG2"/>
<evidence type="ECO:0000259" key="1">
    <source>
        <dbReference type="Pfam" id="PF09084"/>
    </source>
</evidence>
<gene>
    <name evidence="2" type="ORF">LCGC14_2176230</name>
</gene>
<dbReference type="PANTHER" id="PTHR30024">
    <property type="entry name" value="ALIPHATIC SULFONATES-BINDING PROTEIN-RELATED"/>
    <property type="match status" value="1"/>
</dbReference>
<dbReference type="Gene3D" id="3.40.190.10">
    <property type="entry name" value="Periplasmic binding protein-like II"/>
    <property type="match status" value="1"/>
</dbReference>
<name>A0A0F9GJG2_9ZZZZ</name>
<dbReference type="Pfam" id="PF09084">
    <property type="entry name" value="NMT1"/>
    <property type="match status" value="1"/>
</dbReference>
<dbReference type="InterPro" id="IPR015168">
    <property type="entry name" value="SsuA/THI5"/>
</dbReference>
<sequence length="157" mass="18029">MPLRERSVRYWIPNNLIPHTLEIHSAIDLKAKKIATQQNSGVHFFLSLFLTYNQILEYDVEIIFLKAMQLSNALINGEIDVFSMRNPYAQEAKSALGANAIEIFEPDIYNMVFNLSAKDKFLEYNPKIVVDIIRATIQAEEFIKENKGKAIQIIARV</sequence>
<organism evidence="2">
    <name type="scientific">marine sediment metagenome</name>
    <dbReference type="NCBI Taxonomy" id="412755"/>
    <lineage>
        <taxon>unclassified sequences</taxon>
        <taxon>metagenomes</taxon>
        <taxon>ecological metagenomes</taxon>
    </lineage>
</organism>
<protein>
    <recommendedName>
        <fullName evidence="1">SsuA/THI5-like domain-containing protein</fullName>
    </recommendedName>
</protein>
<dbReference type="EMBL" id="LAZR01028210">
    <property type="protein sequence ID" value="KKL63327.1"/>
    <property type="molecule type" value="Genomic_DNA"/>
</dbReference>
<proteinExistence type="predicted"/>